<dbReference type="InterPro" id="IPR042175">
    <property type="entry name" value="Cell/Rod_MreC_2"/>
</dbReference>
<evidence type="ECO:0000256" key="2">
    <source>
        <dbReference type="ARBA" id="ARBA00013855"/>
    </source>
</evidence>
<dbReference type="InterPro" id="IPR042177">
    <property type="entry name" value="Cell/Rod_1"/>
</dbReference>
<dbReference type="EMBL" id="JBJHZY010000001">
    <property type="protein sequence ID" value="MFL0267784.1"/>
    <property type="molecule type" value="Genomic_DNA"/>
</dbReference>
<evidence type="ECO:0000259" key="7">
    <source>
        <dbReference type="Pfam" id="PF04085"/>
    </source>
</evidence>
<dbReference type="InterPro" id="IPR055342">
    <property type="entry name" value="MreC_beta-barrel_core"/>
</dbReference>
<dbReference type="PIRSF" id="PIRSF038471">
    <property type="entry name" value="MreC"/>
    <property type="match status" value="1"/>
</dbReference>
<comment type="caution">
    <text evidence="8">The sequence shown here is derived from an EMBL/GenBank/DDBJ whole genome shotgun (WGS) entry which is preliminary data.</text>
</comment>
<name>A0ABW8TR02_9CLOT</name>
<feature type="coiled-coil region" evidence="6">
    <location>
        <begin position="67"/>
        <end position="111"/>
    </location>
</feature>
<comment type="function">
    <text evidence="5">Involved in formation and maintenance of cell shape.</text>
</comment>
<accession>A0ABW8TR02</accession>
<dbReference type="InterPro" id="IPR007221">
    <property type="entry name" value="MreC"/>
</dbReference>
<dbReference type="Pfam" id="PF04085">
    <property type="entry name" value="MreC"/>
    <property type="match status" value="1"/>
</dbReference>
<feature type="domain" description="Rod shape-determining protein MreC beta-barrel core" evidence="7">
    <location>
        <begin position="121"/>
        <end position="271"/>
    </location>
</feature>
<evidence type="ECO:0000256" key="4">
    <source>
        <dbReference type="ARBA" id="ARBA00032089"/>
    </source>
</evidence>
<dbReference type="PANTHER" id="PTHR34138:SF1">
    <property type="entry name" value="CELL SHAPE-DETERMINING PROTEIN MREC"/>
    <property type="match status" value="1"/>
</dbReference>
<comment type="similarity">
    <text evidence="1 5">Belongs to the MreC family.</text>
</comment>
<dbReference type="PANTHER" id="PTHR34138">
    <property type="entry name" value="CELL SHAPE-DETERMINING PROTEIN MREC"/>
    <property type="match status" value="1"/>
</dbReference>
<dbReference type="Gene3D" id="2.40.10.350">
    <property type="entry name" value="Rod shape-determining protein MreC, domain 2"/>
    <property type="match status" value="1"/>
</dbReference>
<protein>
    <recommendedName>
        <fullName evidence="2 5">Cell shape-determining protein MreC</fullName>
    </recommendedName>
    <alternativeName>
        <fullName evidence="4 5">Cell shape protein MreC</fullName>
    </alternativeName>
</protein>
<dbReference type="RefSeq" id="WP_406764377.1">
    <property type="nucleotide sequence ID" value="NZ_JBJHZY010000001.1"/>
</dbReference>
<evidence type="ECO:0000256" key="3">
    <source>
        <dbReference type="ARBA" id="ARBA00022960"/>
    </source>
</evidence>
<evidence type="ECO:0000256" key="6">
    <source>
        <dbReference type="SAM" id="Coils"/>
    </source>
</evidence>
<keyword evidence="3 5" id="KW-0133">Cell shape</keyword>
<dbReference type="Proteomes" id="UP001623661">
    <property type="component" value="Unassembled WGS sequence"/>
</dbReference>
<evidence type="ECO:0000313" key="8">
    <source>
        <dbReference type="EMBL" id="MFL0267784.1"/>
    </source>
</evidence>
<gene>
    <name evidence="8" type="primary">mreC</name>
    <name evidence="8" type="ORF">ACJDUH_06685</name>
</gene>
<keyword evidence="6" id="KW-0175">Coiled coil</keyword>
<evidence type="ECO:0000256" key="1">
    <source>
        <dbReference type="ARBA" id="ARBA00009369"/>
    </source>
</evidence>
<sequence length="281" mass="31177">MSFFRNKLAVTIVVLSVTFLILISYSVKRDKVSVVENGVGTVFNKMQYGVSKTGSVIKDSLTFVFNFTKVKQENEALKQENDKLQNQLVEYNSAIKENQTLKEDLNFKNQRSEYNYIGCNVIGNSGGNYLDGFIIDKGQKDNIKKGMVVITAAGLVGQVTSTASNWSIIQSISNENIAVSGMVESANEINGIVKGYKDDNNNLLAKLYYLPLDSAIKKGDVILTSGFGNLYPKGIRIGEVTDIEVDQGKIMENAIIKPYVDFNKLQQVLVVVPKDVRDIKY</sequence>
<evidence type="ECO:0000256" key="5">
    <source>
        <dbReference type="PIRNR" id="PIRNR038471"/>
    </source>
</evidence>
<proteinExistence type="inferred from homology"/>
<evidence type="ECO:0000313" key="9">
    <source>
        <dbReference type="Proteomes" id="UP001623661"/>
    </source>
</evidence>
<reference evidence="8 9" key="1">
    <citation type="submission" date="2024-11" db="EMBL/GenBank/DDBJ databases">
        <authorList>
            <person name="Heng Y.C."/>
            <person name="Lim A.C.H."/>
            <person name="Lee J.K.Y."/>
            <person name="Kittelmann S."/>
        </authorList>
    </citation>
    <scope>NUCLEOTIDE SEQUENCE [LARGE SCALE GENOMIC DNA]</scope>
    <source>
        <strain evidence="8 9">WILCCON 0202</strain>
    </source>
</reference>
<keyword evidence="9" id="KW-1185">Reference proteome</keyword>
<dbReference type="Gene3D" id="2.40.10.340">
    <property type="entry name" value="Rod shape-determining protein MreC, domain 1"/>
    <property type="match status" value="1"/>
</dbReference>
<organism evidence="8 9">
    <name type="scientific">Candidatus Clostridium radicumherbarum</name>
    <dbReference type="NCBI Taxonomy" id="3381662"/>
    <lineage>
        <taxon>Bacteria</taxon>
        <taxon>Bacillati</taxon>
        <taxon>Bacillota</taxon>
        <taxon>Clostridia</taxon>
        <taxon>Eubacteriales</taxon>
        <taxon>Clostridiaceae</taxon>
        <taxon>Clostridium</taxon>
    </lineage>
</organism>
<dbReference type="NCBIfam" id="TIGR00219">
    <property type="entry name" value="mreC"/>
    <property type="match status" value="1"/>
</dbReference>